<name>A0A4S8KWZ5_DENBC</name>
<accession>A0A4S8KWZ5</accession>
<feature type="region of interest" description="Disordered" evidence="1">
    <location>
        <begin position="48"/>
        <end position="101"/>
    </location>
</feature>
<reference evidence="2 3" key="1">
    <citation type="journal article" date="2019" name="Nat. Ecol. Evol.">
        <title>Megaphylogeny resolves global patterns of mushroom evolution.</title>
        <authorList>
            <person name="Varga T."/>
            <person name="Krizsan K."/>
            <person name="Foldi C."/>
            <person name="Dima B."/>
            <person name="Sanchez-Garcia M."/>
            <person name="Sanchez-Ramirez S."/>
            <person name="Szollosi G.J."/>
            <person name="Szarkandi J.G."/>
            <person name="Papp V."/>
            <person name="Albert L."/>
            <person name="Andreopoulos W."/>
            <person name="Angelini C."/>
            <person name="Antonin V."/>
            <person name="Barry K.W."/>
            <person name="Bougher N.L."/>
            <person name="Buchanan P."/>
            <person name="Buyck B."/>
            <person name="Bense V."/>
            <person name="Catcheside P."/>
            <person name="Chovatia M."/>
            <person name="Cooper J."/>
            <person name="Damon W."/>
            <person name="Desjardin D."/>
            <person name="Finy P."/>
            <person name="Geml J."/>
            <person name="Haridas S."/>
            <person name="Hughes K."/>
            <person name="Justo A."/>
            <person name="Karasinski D."/>
            <person name="Kautmanova I."/>
            <person name="Kiss B."/>
            <person name="Kocsube S."/>
            <person name="Kotiranta H."/>
            <person name="LaButti K.M."/>
            <person name="Lechner B.E."/>
            <person name="Liimatainen K."/>
            <person name="Lipzen A."/>
            <person name="Lukacs Z."/>
            <person name="Mihaltcheva S."/>
            <person name="Morgado L.N."/>
            <person name="Niskanen T."/>
            <person name="Noordeloos M.E."/>
            <person name="Ohm R.A."/>
            <person name="Ortiz-Santana B."/>
            <person name="Ovrebo C."/>
            <person name="Racz N."/>
            <person name="Riley R."/>
            <person name="Savchenko A."/>
            <person name="Shiryaev A."/>
            <person name="Soop K."/>
            <person name="Spirin V."/>
            <person name="Szebenyi C."/>
            <person name="Tomsovsky M."/>
            <person name="Tulloss R.E."/>
            <person name="Uehling J."/>
            <person name="Grigoriev I.V."/>
            <person name="Vagvolgyi C."/>
            <person name="Papp T."/>
            <person name="Martin F.M."/>
            <person name="Miettinen O."/>
            <person name="Hibbett D.S."/>
            <person name="Nagy L.G."/>
        </authorList>
    </citation>
    <scope>NUCLEOTIDE SEQUENCE [LARGE SCALE GENOMIC DNA]</scope>
    <source>
        <strain evidence="2 3">CBS 962.96</strain>
    </source>
</reference>
<organism evidence="2 3">
    <name type="scientific">Dendrothele bispora (strain CBS 962.96)</name>
    <dbReference type="NCBI Taxonomy" id="1314807"/>
    <lineage>
        <taxon>Eukaryota</taxon>
        <taxon>Fungi</taxon>
        <taxon>Dikarya</taxon>
        <taxon>Basidiomycota</taxon>
        <taxon>Agaricomycotina</taxon>
        <taxon>Agaricomycetes</taxon>
        <taxon>Agaricomycetidae</taxon>
        <taxon>Agaricales</taxon>
        <taxon>Agaricales incertae sedis</taxon>
        <taxon>Dendrothele</taxon>
    </lineage>
</organism>
<evidence type="ECO:0000256" key="1">
    <source>
        <dbReference type="SAM" id="MobiDB-lite"/>
    </source>
</evidence>
<evidence type="ECO:0000313" key="2">
    <source>
        <dbReference type="EMBL" id="THU80078.1"/>
    </source>
</evidence>
<dbReference type="Proteomes" id="UP000297245">
    <property type="component" value="Unassembled WGS sequence"/>
</dbReference>
<feature type="compositionally biased region" description="Basic and acidic residues" evidence="1">
    <location>
        <begin position="72"/>
        <end position="87"/>
    </location>
</feature>
<dbReference type="EMBL" id="ML179943">
    <property type="protein sequence ID" value="THU80078.1"/>
    <property type="molecule type" value="Genomic_DNA"/>
</dbReference>
<evidence type="ECO:0000313" key="3">
    <source>
        <dbReference type="Proteomes" id="UP000297245"/>
    </source>
</evidence>
<protein>
    <submittedName>
        <fullName evidence="2">Uncharacterized protein</fullName>
    </submittedName>
</protein>
<keyword evidence="3" id="KW-1185">Reference proteome</keyword>
<gene>
    <name evidence="2" type="ORF">K435DRAFT_874775</name>
</gene>
<sequence length="269" mass="30019">MSSKREAPEPCFVSSKRLRVHCNGGHQSVKVEKSEGHAQDVQAVIEEVTLADSGENHTTESGYRDGTPSDGGENHTTENEYRARTPSEDGNFDYDEGEDRSQRSSEIQFAKFLKFEDSVTTWVDSVEGAEYVEESVAKDYRDVAVQTGSPAGALGSGEVTLIASEKSYGDLESEVALAHQAASAAWNKYWDAEEKRLELENVADAYKLGRDRAIEHLMQTIDEKNKLETEVRYWRKTVRQIGEKMVEWSDKTMNFAYAKGANKQGDGNT</sequence>
<dbReference type="AlphaFoldDB" id="A0A4S8KWZ5"/>
<proteinExistence type="predicted"/>